<dbReference type="PANTHER" id="PTHR48057">
    <property type="entry name" value="LEUCINE-RICH REPEAT SERINE/THREONINE-PROTEIN KINASE 1"/>
    <property type="match status" value="1"/>
</dbReference>
<keyword evidence="4" id="KW-1133">Transmembrane helix</keyword>
<protein>
    <submittedName>
        <fullName evidence="5">LRR receptor-like serine threonine-protein kinase At4g08850-like</fullName>
    </submittedName>
</protein>
<proteinExistence type="predicted"/>
<feature type="region of interest" description="Disordered" evidence="3">
    <location>
        <begin position="1"/>
        <end position="121"/>
    </location>
</feature>
<keyword evidence="4" id="KW-0812">Transmembrane</keyword>
<keyword evidence="5" id="KW-0418">Kinase</keyword>
<sequence length="864" mass="96094">MSMSYSSSSAVHSKKKEDSKSSCSTSGRSGRSMARAQQIEAALSDLESSFERDSHSARYTSHVLDIRSNSNSNGADDIDDFSITSRPSSAGWLDDDDDDPDAGIGTTSTTEPITAKSDSNDDSMMINLWQRQQDLRETVDQSVNLMDPKAAKYEGDALRSTGLEGFRDLKKKSSRYSNKGDSFSFPFLPSGFGDLQLMETEIKRRVHDPQKQQQQDNNNRAGWKWILLVTCFFLVVAVSVTITVILIEQQHGKATHGTQEYDGAVKTILDTSSAQEKQRPGVGLPSESRSWDDDAMNSVGGDGGEATSPDIISGTSRSHDYEVITNKDNIPMFRPTTVTLPAKTRARAMLALLLEFQVSPPDTILGKDKGSAAYRALQWIADEDPAKLPFPHFYYQSAHTAKLSRHDQEQPEWRDDSFAIQQLLQRYAMAVFYYSLEKPHTTDEATADQVLEDTVAALNHEKLQQSWLTKDHLCHWRGIDCGTYDHGGKAGVESIHMSSVVSINLTRHHLYGTLPPEWFSGTALPDLASVDLSGNHLHGSLPDVVSMTPRQEDVDNNSNQHKITTGKAEYTLRFPQNTNSSLVSSLIQDADGSELLIMDLSRNRFTGTLPRWLQKMTNCLNLFLNHNQLAGPLEALWGQFPGHQAIKLEQLAVGSNLLTGTISNDLGYMKHLQLLSLESNFFSGTLPEVFDELDQLVELHVNDNIIEGTLPANMARMTQIARVHLEHNQLKGEIPFTWDQMTTLELLSLHNNAIEGSLPTFWDSRMTNLTDLWIQSNQFRGSIPSELGSCTNLERVYLNDNFLRGYTPSALGNLAKLEKLRLYGNRLTGTMPQTICKLFDDNLELLSADCNSGHILCGCCNTCV</sequence>
<dbReference type="Proteomes" id="UP001153069">
    <property type="component" value="Unassembled WGS sequence"/>
</dbReference>
<evidence type="ECO:0000256" key="3">
    <source>
        <dbReference type="SAM" id="MobiDB-lite"/>
    </source>
</evidence>
<feature type="transmembrane region" description="Helical" evidence="4">
    <location>
        <begin position="225"/>
        <end position="247"/>
    </location>
</feature>
<feature type="compositionally biased region" description="Low complexity" evidence="3">
    <location>
        <begin position="21"/>
        <end position="32"/>
    </location>
</feature>
<dbReference type="GO" id="GO:0016301">
    <property type="term" value="F:kinase activity"/>
    <property type="evidence" value="ECO:0007669"/>
    <property type="project" value="UniProtKB-KW"/>
</dbReference>
<reference evidence="5" key="1">
    <citation type="submission" date="2020-06" db="EMBL/GenBank/DDBJ databases">
        <authorList>
            <consortium name="Plant Systems Biology data submission"/>
        </authorList>
    </citation>
    <scope>NUCLEOTIDE SEQUENCE</scope>
    <source>
        <strain evidence="5">D6</strain>
    </source>
</reference>
<keyword evidence="5" id="KW-0675">Receptor</keyword>
<dbReference type="InterPro" id="IPR032675">
    <property type="entry name" value="LRR_dom_sf"/>
</dbReference>
<keyword evidence="5" id="KW-0808">Transferase</keyword>
<dbReference type="InterPro" id="IPR001611">
    <property type="entry name" value="Leu-rich_rpt"/>
</dbReference>
<comment type="caution">
    <text evidence="5">The sequence shown here is derived from an EMBL/GenBank/DDBJ whole genome shotgun (WGS) entry which is preliminary data.</text>
</comment>
<keyword evidence="4" id="KW-0472">Membrane</keyword>
<accession>A0A9N8EHQ2</accession>
<evidence type="ECO:0000256" key="2">
    <source>
        <dbReference type="ARBA" id="ARBA00022737"/>
    </source>
</evidence>
<organism evidence="5 6">
    <name type="scientific">Seminavis robusta</name>
    <dbReference type="NCBI Taxonomy" id="568900"/>
    <lineage>
        <taxon>Eukaryota</taxon>
        <taxon>Sar</taxon>
        <taxon>Stramenopiles</taxon>
        <taxon>Ochrophyta</taxon>
        <taxon>Bacillariophyta</taxon>
        <taxon>Bacillariophyceae</taxon>
        <taxon>Bacillariophycidae</taxon>
        <taxon>Naviculales</taxon>
        <taxon>Naviculaceae</taxon>
        <taxon>Seminavis</taxon>
    </lineage>
</organism>
<dbReference type="AlphaFoldDB" id="A0A9N8EHQ2"/>
<dbReference type="InterPro" id="IPR052595">
    <property type="entry name" value="LRRC69/RLP"/>
</dbReference>
<feature type="region of interest" description="Disordered" evidence="3">
    <location>
        <begin position="272"/>
        <end position="312"/>
    </location>
</feature>
<dbReference type="PANTHER" id="PTHR48057:SF7">
    <property type="entry name" value="LEUCINE-RICH REPEAT SERINE_THREONINE-PROTEIN KINASE 1"/>
    <property type="match status" value="1"/>
</dbReference>
<dbReference type="OrthoDB" id="676979at2759"/>
<dbReference type="FunFam" id="3.80.10.10:FF:000041">
    <property type="entry name" value="LRR receptor-like serine/threonine-protein kinase ERECTA"/>
    <property type="match status" value="1"/>
</dbReference>
<dbReference type="SUPFAM" id="SSF52058">
    <property type="entry name" value="L domain-like"/>
    <property type="match status" value="1"/>
</dbReference>
<dbReference type="SMART" id="SM00369">
    <property type="entry name" value="LRR_TYP"/>
    <property type="match status" value="6"/>
</dbReference>
<keyword evidence="6" id="KW-1185">Reference proteome</keyword>
<dbReference type="Pfam" id="PF00560">
    <property type="entry name" value="LRR_1"/>
    <property type="match status" value="3"/>
</dbReference>
<dbReference type="EMBL" id="CAICTM010001018">
    <property type="protein sequence ID" value="CAB9519481.1"/>
    <property type="molecule type" value="Genomic_DNA"/>
</dbReference>
<dbReference type="Gene3D" id="3.80.10.10">
    <property type="entry name" value="Ribonuclease Inhibitor"/>
    <property type="match status" value="3"/>
</dbReference>
<gene>
    <name evidence="5" type="ORF">SEMRO_1020_G232140.1</name>
</gene>
<evidence type="ECO:0000256" key="1">
    <source>
        <dbReference type="ARBA" id="ARBA00022614"/>
    </source>
</evidence>
<name>A0A9N8EHQ2_9STRA</name>
<evidence type="ECO:0000256" key="4">
    <source>
        <dbReference type="SAM" id="Phobius"/>
    </source>
</evidence>
<dbReference type="InterPro" id="IPR003591">
    <property type="entry name" value="Leu-rich_rpt_typical-subtyp"/>
</dbReference>
<evidence type="ECO:0000313" key="5">
    <source>
        <dbReference type="EMBL" id="CAB9519481.1"/>
    </source>
</evidence>
<keyword evidence="1" id="KW-0433">Leucine-rich repeat</keyword>
<keyword evidence="2" id="KW-0677">Repeat</keyword>
<evidence type="ECO:0000313" key="6">
    <source>
        <dbReference type="Proteomes" id="UP001153069"/>
    </source>
</evidence>